<feature type="compositionally biased region" description="Polar residues" evidence="2">
    <location>
        <begin position="405"/>
        <end position="429"/>
    </location>
</feature>
<name>A0A8C5SDC2_LATLA</name>
<dbReference type="Ensembl" id="ENSLLTT00000015520.1">
    <property type="protein sequence ID" value="ENSLLTP00000014933.1"/>
    <property type="gene ID" value="ENSLLTG00000011464.1"/>
</dbReference>
<protein>
    <submittedName>
        <fullName evidence="3">Uncharacterized protein</fullName>
    </submittedName>
</protein>
<feature type="region of interest" description="Disordered" evidence="2">
    <location>
        <begin position="250"/>
        <end position="269"/>
    </location>
</feature>
<feature type="coiled-coil region" evidence="1">
    <location>
        <begin position="17"/>
        <end position="69"/>
    </location>
</feature>
<proteinExistence type="predicted"/>
<dbReference type="GO" id="GO:1902410">
    <property type="term" value="P:mitotic cytokinetic process"/>
    <property type="evidence" value="ECO:0007669"/>
    <property type="project" value="TreeGrafter"/>
</dbReference>
<sequence>MVAQREAQKALDAQQAFSTVQAEMQGLQADLEAVRRERDTVKMEMSLLKARFETQKAKLESELKVALEQRVTERLAEVHEDSLRQMSAMREQHRKQLLELSNHHEKELAKQLAQFKLDLAEKEAQQKRLIEDYEHRLSKQRNDLQEFKARYRRLEAQRAEMVSQFQAMMQSHWNEALRLFATGGPSLQPSPKAPCQEAEADPNSESGFLGTSDSPKKTPKGETLCSNAGMGDCKELAWAKVGPLQPVLHRQTKSQGGSEGPEKCLRDSSRPFLPLVPDVGRLSSEFSHILNSSLLSQQGFQQLDPQVDTTIAGSGVCHTEAVIQGSLHVEALTSSPTLGLNFHPENLAEHPFADERDDSSPELAGIDSEVTQPSTGESGAQGLQPDLNYYMRLLLSHSDFEGSALQQETCATDSPPRTMNRTQAGNSQSYHERSTVLWDPAQPSFSTIRIQPPSSAAVHKTKVPLPKSGPVCLSLEPVSPSKQNVAHEEGILSPNHVAAVSLLLKQYQAKGKPVPSMEQLFKYLHRIGQNGPETKGDGNLPARRNLDPKLSESMRKEVGASLQTWLRTVLDLTTTAEAKVPAAKRDHLGSGLGPLLQPFLPPP</sequence>
<feature type="compositionally biased region" description="Basic and acidic residues" evidence="2">
    <location>
        <begin position="260"/>
        <end position="269"/>
    </location>
</feature>
<organism evidence="3 4">
    <name type="scientific">Laticauda laticaudata</name>
    <name type="common">Blue-ringed sea krait</name>
    <name type="synonym">Blue-lipped sea krait</name>
    <dbReference type="NCBI Taxonomy" id="8630"/>
    <lineage>
        <taxon>Eukaryota</taxon>
        <taxon>Metazoa</taxon>
        <taxon>Chordata</taxon>
        <taxon>Craniata</taxon>
        <taxon>Vertebrata</taxon>
        <taxon>Euteleostomi</taxon>
        <taxon>Lepidosauria</taxon>
        <taxon>Squamata</taxon>
        <taxon>Bifurcata</taxon>
        <taxon>Unidentata</taxon>
        <taxon>Episquamata</taxon>
        <taxon>Toxicofera</taxon>
        <taxon>Serpentes</taxon>
        <taxon>Colubroidea</taxon>
        <taxon>Elapidae</taxon>
        <taxon>Laticaudinae</taxon>
        <taxon>Laticauda</taxon>
    </lineage>
</organism>
<dbReference type="Proteomes" id="UP000694406">
    <property type="component" value="Unplaced"/>
</dbReference>
<dbReference type="InterPro" id="IPR038923">
    <property type="entry name" value="Centrobin"/>
</dbReference>
<keyword evidence="4" id="KW-1185">Reference proteome</keyword>
<evidence type="ECO:0000313" key="3">
    <source>
        <dbReference type="Ensembl" id="ENSLLTP00000014933.1"/>
    </source>
</evidence>
<dbReference type="GO" id="GO:0005813">
    <property type="term" value="C:centrosome"/>
    <property type="evidence" value="ECO:0007669"/>
    <property type="project" value="TreeGrafter"/>
</dbReference>
<dbReference type="GO" id="GO:1902017">
    <property type="term" value="P:regulation of cilium assembly"/>
    <property type="evidence" value="ECO:0007669"/>
    <property type="project" value="InterPro"/>
</dbReference>
<reference evidence="3" key="2">
    <citation type="submission" date="2025-09" db="UniProtKB">
        <authorList>
            <consortium name="Ensembl"/>
        </authorList>
    </citation>
    <scope>IDENTIFICATION</scope>
</reference>
<dbReference type="PANTHER" id="PTHR34439">
    <property type="entry name" value="CENTROBIN"/>
    <property type="match status" value="1"/>
</dbReference>
<accession>A0A8C5SDC2</accession>
<dbReference type="GO" id="GO:0005814">
    <property type="term" value="C:centriole"/>
    <property type="evidence" value="ECO:0007669"/>
    <property type="project" value="TreeGrafter"/>
</dbReference>
<feature type="compositionally biased region" description="Polar residues" evidence="2">
    <location>
        <begin position="369"/>
        <end position="378"/>
    </location>
</feature>
<feature type="compositionally biased region" description="Polar residues" evidence="2">
    <location>
        <begin position="203"/>
        <end position="213"/>
    </location>
</feature>
<feature type="region of interest" description="Disordered" evidence="2">
    <location>
        <begin position="351"/>
        <end position="383"/>
    </location>
</feature>
<feature type="region of interest" description="Disordered" evidence="2">
    <location>
        <begin position="182"/>
        <end position="223"/>
    </location>
</feature>
<dbReference type="GO" id="GO:0051299">
    <property type="term" value="P:centrosome separation"/>
    <property type="evidence" value="ECO:0007669"/>
    <property type="project" value="TreeGrafter"/>
</dbReference>
<evidence type="ECO:0000256" key="2">
    <source>
        <dbReference type="SAM" id="MobiDB-lite"/>
    </source>
</evidence>
<feature type="coiled-coil region" evidence="1">
    <location>
        <begin position="105"/>
        <end position="164"/>
    </location>
</feature>
<evidence type="ECO:0000256" key="1">
    <source>
        <dbReference type="SAM" id="Coils"/>
    </source>
</evidence>
<evidence type="ECO:0000313" key="4">
    <source>
        <dbReference type="Proteomes" id="UP000694406"/>
    </source>
</evidence>
<feature type="region of interest" description="Disordered" evidence="2">
    <location>
        <begin position="405"/>
        <end position="430"/>
    </location>
</feature>
<dbReference type="GeneTree" id="ENSGT00610000086191"/>
<dbReference type="AlphaFoldDB" id="A0A8C5SDC2"/>
<dbReference type="GO" id="GO:0007099">
    <property type="term" value="P:centriole replication"/>
    <property type="evidence" value="ECO:0007669"/>
    <property type="project" value="InterPro"/>
</dbReference>
<reference evidence="3" key="1">
    <citation type="submission" date="2025-08" db="UniProtKB">
        <authorList>
            <consortium name="Ensembl"/>
        </authorList>
    </citation>
    <scope>IDENTIFICATION</scope>
</reference>
<dbReference type="PANTHER" id="PTHR34439:SF1">
    <property type="entry name" value="CENTROBIN"/>
    <property type="match status" value="1"/>
</dbReference>
<keyword evidence="1" id="KW-0175">Coiled coil</keyword>